<keyword evidence="3 8" id="KW-0548">Nucleotidyltransferase</keyword>
<comment type="cofactor">
    <cofactor evidence="8">
        <name>Mg(2+)</name>
        <dbReference type="ChEBI" id="CHEBI:18420"/>
    </cofactor>
    <cofactor evidence="8">
        <name>Mn(2+)</name>
        <dbReference type="ChEBI" id="CHEBI:29035"/>
    </cofactor>
</comment>
<gene>
    <name evidence="8" type="primary">ydiU</name>
    <name evidence="8" type="synonym">selO</name>
    <name evidence="10" type="ORF">J2Z65_003782</name>
</gene>
<dbReference type="Pfam" id="PF02696">
    <property type="entry name" value="SelO"/>
    <property type="match status" value="1"/>
</dbReference>
<evidence type="ECO:0000256" key="8">
    <source>
        <dbReference type="HAMAP-Rule" id="MF_00692"/>
    </source>
</evidence>
<accession>A0ABS4I0W3</accession>
<dbReference type="PROSITE" id="PS50206">
    <property type="entry name" value="RHODANESE_3"/>
    <property type="match status" value="1"/>
</dbReference>
<comment type="catalytic activity">
    <reaction evidence="8">
        <text>L-threonyl-[protein] + ATP = 3-O-(5'-adenylyl)-L-threonyl-[protein] + diphosphate</text>
        <dbReference type="Rhea" id="RHEA:54292"/>
        <dbReference type="Rhea" id="RHEA-COMP:11060"/>
        <dbReference type="Rhea" id="RHEA-COMP:13847"/>
        <dbReference type="ChEBI" id="CHEBI:30013"/>
        <dbReference type="ChEBI" id="CHEBI:30616"/>
        <dbReference type="ChEBI" id="CHEBI:33019"/>
        <dbReference type="ChEBI" id="CHEBI:138113"/>
        <dbReference type="EC" id="2.7.7.108"/>
    </reaction>
</comment>
<organism evidence="10 11">
    <name type="scientific">Paenibacillus aceris</name>
    <dbReference type="NCBI Taxonomy" id="869555"/>
    <lineage>
        <taxon>Bacteria</taxon>
        <taxon>Bacillati</taxon>
        <taxon>Bacillota</taxon>
        <taxon>Bacilli</taxon>
        <taxon>Bacillales</taxon>
        <taxon>Paenibacillaceae</taxon>
        <taxon>Paenibacillus</taxon>
    </lineage>
</organism>
<comment type="similarity">
    <text evidence="1 8">Belongs to the SELO family.</text>
</comment>
<comment type="caution">
    <text evidence="10">The sequence shown here is derived from an EMBL/GenBank/DDBJ whole genome shotgun (WGS) entry which is preliminary data.</text>
</comment>
<comment type="catalytic activity">
    <reaction evidence="8">
        <text>L-tyrosyl-[protein] + UTP = O-(5'-uridylyl)-L-tyrosyl-[protein] + diphosphate</text>
        <dbReference type="Rhea" id="RHEA:83887"/>
        <dbReference type="Rhea" id="RHEA-COMP:10136"/>
        <dbReference type="Rhea" id="RHEA-COMP:20238"/>
        <dbReference type="ChEBI" id="CHEBI:33019"/>
        <dbReference type="ChEBI" id="CHEBI:46398"/>
        <dbReference type="ChEBI" id="CHEBI:46858"/>
        <dbReference type="ChEBI" id="CHEBI:90602"/>
    </reaction>
</comment>
<feature type="binding site" evidence="8">
    <location>
        <position position="283"/>
    </location>
    <ligand>
        <name>ATP</name>
        <dbReference type="ChEBI" id="CHEBI:30616"/>
    </ligand>
</feature>
<feature type="binding site" evidence="8">
    <location>
        <position position="369"/>
    </location>
    <ligand>
        <name>ATP</name>
        <dbReference type="ChEBI" id="CHEBI:30616"/>
    </ligand>
</feature>
<comment type="catalytic activity">
    <reaction evidence="8">
        <text>L-seryl-[protein] + UTP = O-(5'-uridylyl)-L-seryl-[protein] + diphosphate</text>
        <dbReference type="Rhea" id="RHEA:64604"/>
        <dbReference type="Rhea" id="RHEA-COMP:9863"/>
        <dbReference type="Rhea" id="RHEA-COMP:16635"/>
        <dbReference type="ChEBI" id="CHEBI:29999"/>
        <dbReference type="ChEBI" id="CHEBI:33019"/>
        <dbReference type="ChEBI" id="CHEBI:46398"/>
        <dbReference type="ChEBI" id="CHEBI:156051"/>
    </reaction>
</comment>
<dbReference type="PANTHER" id="PTHR12153:SF15">
    <property type="entry name" value="PROTEIN ADENYLYLTRANSFERASE SELO, MITOCHONDRIAL"/>
    <property type="match status" value="1"/>
</dbReference>
<evidence type="ECO:0000256" key="7">
    <source>
        <dbReference type="ARBA" id="ARBA00022842"/>
    </source>
</evidence>
<feature type="binding site" evidence="8">
    <location>
        <position position="360"/>
    </location>
    <ligand>
        <name>Mg(2+)</name>
        <dbReference type="ChEBI" id="CHEBI:18420"/>
    </ligand>
</feature>
<dbReference type="InterPro" id="IPR001763">
    <property type="entry name" value="Rhodanese-like_dom"/>
</dbReference>
<comment type="function">
    <text evidence="8">Nucleotidyltransferase involved in the post-translational modification of proteins. It can catalyze the addition of adenosine monophosphate (AMP) or uridine monophosphate (UMP) to a protein, resulting in modifications known as AMPylation and UMPylation.</text>
</comment>
<evidence type="ECO:0000256" key="1">
    <source>
        <dbReference type="ARBA" id="ARBA00009747"/>
    </source>
</evidence>
<evidence type="ECO:0000313" key="10">
    <source>
        <dbReference type="EMBL" id="MBP1964559.1"/>
    </source>
</evidence>
<dbReference type="PANTHER" id="PTHR12153">
    <property type="entry name" value="SELENOPROTEIN O"/>
    <property type="match status" value="1"/>
</dbReference>
<protein>
    <recommendedName>
        <fullName evidence="8">Protein nucleotidyltransferase YdiU</fullName>
        <ecNumber evidence="8">2.7.7.-</ecNumber>
    </recommendedName>
    <alternativeName>
        <fullName evidence="8">Protein adenylyltransferase YdiU</fullName>
        <ecNumber evidence="8">2.7.7.108</ecNumber>
    </alternativeName>
    <alternativeName>
        <fullName evidence="8">Protein uridylyltransferase YdiU</fullName>
        <ecNumber evidence="8">2.7.7.-</ecNumber>
    </alternativeName>
</protein>
<feature type="binding site" evidence="8">
    <location>
        <position position="369"/>
    </location>
    <ligand>
        <name>Mg(2+)</name>
        <dbReference type="ChEBI" id="CHEBI:18420"/>
    </ligand>
</feature>
<evidence type="ECO:0000256" key="6">
    <source>
        <dbReference type="ARBA" id="ARBA00022840"/>
    </source>
</evidence>
<evidence type="ECO:0000256" key="4">
    <source>
        <dbReference type="ARBA" id="ARBA00022723"/>
    </source>
</evidence>
<keyword evidence="4 8" id="KW-0479">Metal-binding</keyword>
<feature type="binding site" evidence="8">
    <location>
        <position position="200"/>
    </location>
    <ligand>
        <name>ATP</name>
        <dbReference type="ChEBI" id="CHEBI:30616"/>
    </ligand>
</feature>
<evidence type="ECO:0000256" key="5">
    <source>
        <dbReference type="ARBA" id="ARBA00022741"/>
    </source>
</evidence>
<sequence>MDKISIQQLFKKLDTERVLLLDVRSNEAVSEYTPEHNNLHHIHIEKGEINQWSDSTAAEIQQIAEGKTLYVTCSGGNSGANCAMLLREKGFDAVAVEGGIRAWQAEIDNEKEIGWNFDNSYARLPKLFFSRLQPTPVSSPEIVVLNGPLAASLGLKAEALRSAEGAAVLAGNEIPEGASPLAQAYAGHQFGYFNMLGDGRANLLGEHMTPHGGRVDIQLKGSGRTIYSRGGDGRAALGPMLREYIISEAMHALGIPTTRSLAVVSTGDTVYREKEQPGAILTRVAASHLRVGTFQFAAKYGTDEDLRALADYTLQRHYPEIDRDENRYLMLLKEVIQRQADLIVKWQLVGFIHGVMNTDNMALSGETIDYGPCAFMDAYDPATVFSSIDTQGRYAYGNQPRIAAWNLARFAETLLPLLNENEEQAIQLAEDALSIFSERYHRNWFSGMRAKLGIFNEEQEDVSLIEDLLSMMQKYGEDYTNTFVALTFDKREDMFLCGTTEFAQWHERWQARLGRQEESKESSNQLMRSSNPAIIPRNHRVEEALEAAVQHGDYSVMERLLDVLSNPYAHTSEQAEYATLPAQTTGPYRTFCGT</sequence>
<keyword evidence="6 8" id="KW-0067">ATP-binding</keyword>
<evidence type="ECO:0000256" key="2">
    <source>
        <dbReference type="ARBA" id="ARBA00022679"/>
    </source>
</evidence>
<dbReference type="EC" id="2.7.7.-" evidence="8"/>
<reference evidence="10 11" key="1">
    <citation type="submission" date="2021-03" db="EMBL/GenBank/DDBJ databases">
        <title>Genomic Encyclopedia of Type Strains, Phase IV (KMG-IV): sequencing the most valuable type-strain genomes for metagenomic binning, comparative biology and taxonomic classification.</title>
        <authorList>
            <person name="Goeker M."/>
        </authorList>
    </citation>
    <scope>NUCLEOTIDE SEQUENCE [LARGE SCALE GENOMIC DNA]</scope>
    <source>
        <strain evidence="10 11">DSM 24950</strain>
    </source>
</reference>
<dbReference type="Proteomes" id="UP001519344">
    <property type="component" value="Unassembled WGS sequence"/>
</dbReference>
<keyword evidence="7 8" id="KW-0460">Magnesium</keyword>
<dbReference type="EC" id="2.7.7.108" evidence="8"/>
<dbReference type="CDD" id="cd00158">
    <property type="entry name" value="RHOD"/>
    <property type="match status" value="1"/>
</dbReference>
<feature type="active site" description="Proton acceptor" evidence="8">
    <location>
        <position position="359"/>
    </location>
</feature>
<evidence type="ECO:0000259" key="9">
    <source>
        <dbReference type="PROSITE" id="PS50206"/>
    </source>
</evidence>
<dbReference type="SMART" id="SM00450">
    <property type="entry name" value="RHOD"/>
    <property type="match status" value="1"/>
</dbReference>
<dbReference type="EMBL" id="JAGGKV010000009">
    <property type="protein sequence ID" value="MBP1964559.1"/>
    <property type="molecule type" value="Genomic_DNA"/>
</dbReference>
<dbReference type="Gene3D" id="3.40.250.10">
    <property type="entry name" value="Rhodanese-like domain"/>
    <property type="match status" value="1"/>
</dbReference>
<dbReference type="InterPro" id="IPR003846">
    <property type="entry name" value="SelO"/>
</dbReference>
<keyword evidence="8" id="KW-0464">Manganese</keyword>
<keyword evidence="2 8" id="KW-0808">Transferase</keyword>
<dbReference type="InterPro" id="IPR036873">
    <property type="entry name" value="Rhodanese-like_dom_sf"/>
</dbReference>
<evidence type="ECO:0000313" key="11">
    <source>
        <dbReference type="Proteomes" id="UP001519344"/>
    </source>
</evidence>
<feature type="binding site" evidence="8">
    <location>
        <position position="232"/>
    </location>
    <ligand>
        <name>ATP</name>
        <dbReference type="ChEBI" id="CHEBI:30616"/>
    </ligand>
</feature>
<dbReference type="NCBIfam" id="NF000658">
    <property type="entry name" value="PRK00029.1"/>
    <property type="match status" value="1"/>
</dbReference>
<feature type="binding site" evidence="8">
    <location>
        <position position="199"/>
    </location>
    <ligand>
        <name>ATP</name>
        <dbReference type="ChEBI" id="CHEBI:30616"/>
    </ligand>
</feature>
<dbReference type="RefSeq" id="WP_338111674.1">
    <property type="nucleotide sequence ID" value="NZ_JAAOZR010000017.1"/>
</dbReference>
<comment type="catalytic activity">
    <reaction evidence="8">
        <text>L-histidyl-[protein] + UTP = N(tele)-(5'-uridylyl)-L-histidyl-[protein] + diphosphate</text>
        <dbReference type="Rhea" id="RHEA:83891"/>
        <dbReference type="Rhea" id="RHEA-COMP:9745"/>
        <dbReference type="Rhea" id="RHEA-COMP:20239"/>
        <dbReference type="ChEBI" id="CHEBI:29979"/>
        <dbReference type="ChEBI" id="CHEBI:33019"/>
        <dbReference type="ChEBI" id="CHEBI:46398"/>
        <dbReference type="ChEBI" id="CHEBI:233474"/>
    </reaction>
</comment>
<evidence type="ECO:0000256" key="3">
    <source>
        <dbReference type="ARBA" id="ARBA00022695"/>
    </source>
</evidence>
<keyword evidence="5 8" id="KW-0547">Nucleotide-binding</keyword>
<feature type="domain" description="Rhodanese" evidence="9">
    <location>
        <begin position="14"/>
        <end position="112"/>
    </location>
</feature>
<dbReference type="HAMAP" id="MF_00692">
    <property type="entry name" value="SelO"/>
    <property type="match status" value="1"/>
</dbReference>
<comment type="catalytic activity">
    <reaction evidence="8">
        <text>L-seryl-[protein] + ATP = 3-O-(5'-adenylyl)-L-seryl-[protein] + diphosphate</text>
        <dbReference type="Rhea" id="RHEA:58120"/>
        <dbReference type="Rhea" id="RHEA-COMP:9863"/>
        <dbReference type="Rhea" id="RHEA-COMP:15073"/>
        <dbReference type="ChEBI" id="CHEBI:29999"/>
        <dbReference type="ChEBI" id="CHEBI:30616"/>
        <dbReference type="ChEBI" id="CHEBI:33019"/>
        <dbReference type="ChEBI" id="CHEBI:142516"/>
        <dbReference type="EC" id="2.7.7.108"/>
    </reaction>
</comment>
<proteinExistence type="inferred from homology"/>
<feature type="binding site" evidence="8">
    <location>
        <position position="290"/>
    </location>
    <ligand>
        <name>ATP</name>
        <dbReference type="ChEBI" id="CHEBI:30616"/>
    </ligand>
</feature>
<comment type="catalytic activity">
    <reaction evidence="8">
        <text>L-tyrosyl-[protein] + ATP = O-(5'-adenylyl)-L-tyrosyl-[protein] + diphosphate</text>
        <dbReference type="Rhea" id="RHEA:54288"/>
        <dbReference type="Rhea" id="RHEA-COMP:10136"/>
        <dbReference type="Rhea" id="RHEA-COMP:13846"/>
        <dbReference type="ChEBI" id="CHEBI:30616"/>
        <dbReference type="ChEBI" id="CHEBI:33019"/>
        <dbReference type="ChEBI" id="CHEBI:46858"/>
        <dbReference type="ChEBI" id="CHEBI:83624"/>
        <dbReference type="EC" id="2.7.7.108"/>
    </reaction>
</comment>
<feature type="binding site" evidence="8">
    <location>
        <position position="220"/>
    </location>
    <ligand>
        <name>ATP</name>
        <dbReference type="ChEBI" id="CHEBI:30616"/>
    </ligand>
</feature>
<feature type="binding site" evidence="8">
    <location>
        <position position="197"/>
    </location>
    <ligand>
        <name>ATP</name>
        <dbReference type="ChEBI" id="CHEBI:30616"/>
    </ligand>
</feature>
<dbReference type="Pfam" id="PF00581">
    <property type="entry name" value="Rhodanese"/>
    <property type="match status" value="1"/>
</dbReference>
<keyword evidence="11" id="KW-1185">Reference proteome</keyword>
<feature type="binding site" evidence="8">
    <location>
        <position position="233"/>
    </location>
    <ligand>
        <name>ATP</name>
        <dbReference type="ChEBI" id="CHEBI:30616"/>
    </ligand>
</feature>
<name>A0ABS4I0W3_9BACL</name>
<dbReference type="SUPFAM" id="SSF52821">
    <property type="entry name" value="Rhodanese/Cell cycle control phosphatase"/>
    <property type="match status" value="1"/>
</dbReference>